<dbReference type="Pfam" id="PF08334">
    <property type="entry name" value="T2SSG"/>
    <property type="match status" value="1"/>
</dbReference>
<dbReference type="Gene3D" id="3.30.700.10">
    <property type="entry name" value="Glycoprotein, Type 4 Pilin"/>
    <property type="match status" value="1"/>
</dbReference>
<evidence type="ECO:0000256" key="4">
    <source>
        <dbReference type="ARBA" id="ARBA00022989"/>
    </source>
</evidence>
<keyword evidence="3 6" id="KW-0812">Transmembrane</keyword>
<evidence type="ECO:0000256" key="3">
    <source>
        <dbReference type="ARBA" id="ARBA00022692"/>
    </source>
</evidence>
<dbReference type="PANTHER" id="PTHR30093:SF44">
    <property type="entry name" value="TYPE II SECRETION SYSTEM CORE PROTEIN G"/>
    <property type="match status" value="1"/>
</dbReference>
<dbReference type="PRINTS" id="PR00813">
    <property type="entry name" value="BCTERIALGSPG"/>
</dbReference>
<evidence type="ECO:0000256" key="1">
    <source>
        <dbReference type="ARBA" id="ARBA00004167"/>
    </source>
</evidence>
<evidence type="ECO:0000313" key="9">
    <source>
        <dbReference type="Proteomes" id="UP000178851"/>
    </source>
</evidence>
<reference evidence="8 9" key="1">
    <citation type="journal article" date="2016" name="Nat. Commun.">
        <title>Thousands of microbial genomes shed light on interconnected biogeochemical processes in an aquifer system.</title>
        <authorList>
            <person name="Anantharaman K."/>
            <person name="Brown C.T."/>
            <person name="Hug L.A."/>
            <person name="Sharon I."/>
            <person name="Castelle C.J."/>
            <person name="Probst A.J."/>
            <person name="Thomas B.C."/>
            <person name="Singh A."/>
            <person name="Wilkins M.J."/>
            <person name="Karaoz U."/>
            <person name="Brodie E.L."/>
            <person name="Williams K.H."/>
            <person name="Hubbard S.S."/>
            <person name="Banfield J.F."/>
        </authorList>
    </citation>
    <scope>NUCLEOTIDE SEQUENCE [LARGE SCALE GENOMIC DNA]</scope>
</reference>
<dbReference type="GO" id="GO:0016020">
    <property type="term" value="C:membrane"/>
    <property type="evidence" value="ECO:0007669"/>
    <property type="project" value="UniProtKB-SubCell"/>
</dbReference>
<dbReference type="EMBL" id="MGGI01000022">
    <property type="protein sequence ID" value="OGM25165.1"/>
    <property type="molecule type" value="Genomic_DNA"/>
</dbReference>
<keyword evidence="2" id="KW-0488">Methylation</keyword>
<evidence type="ECO:0000259" key="7">
    <source>
        <dbReference type="Pfam" id="PF08334"/>
    </source>
</evidence>
<evidence type="ECO:0000256" key="5">
    <source>
        <dbReference type="ARBA" id="ARBA00023136"/>
    </source>
</evidence>
<dbReference type="GO" id="GO:0015628">
    <property type="term" value="P:protein secretion by the type II secretion system"/>
    <property type="evidence" value="ECO:0007669"/>
    <property type="project" value="InterPro"/>
</dbReference>
<dbReference type="AlphaFoldDB" id="A0A1F7YF92"/>
<evidence type="ECO:0000313" key="8">
    <source>
        <dbReference type="EMBL" id="OGM25165.1"/>
    </source>
</evidence>
<dbReference type="PROSITE" id="PS00409">
    <property type="entry name" value="PROKAR_NTER_METHYL"/>
    <property type="match status" value="1"/>
</dbReference>
<dbReference type="PANTHER" id="PTHR30093">
    <property type="entry name" value="GENERAL SECRETION PATHWAY PROTEIN G"/>
    <property type="match status" value="1"/>
</dbReference>
<dbReference type="NCBIfam" id="TIGR02532">
    <property type="entry name" value="IV_pilin_GFxxxE"/>
    <property type="match status" value="1"/>
</dbReference>
<feature type="domain" description="Type II secretion system protein GspG C-terminal" evidence="7">
    <location>
        <begin position="30"/>
        <end position="112"/>
    </location>
</feature>
<evidence type="ECO:0000256" key="2">
    <source>
        <dbReference type="ARBA" id="ARBA00022481"/>
    </source>
</evidence>
<sequence length="140" mass="14608">MKKGFTLIELLVTMSIISIIVALSLFALSGSKDQARDGKRKSDLEFIRSGLEMYRSDCGSYPAPAGGSVPSPLTGSCGSSATYINSVPADPQSPARIYLYARPSATTYELCASLEQGSGSVSCGGSSNCGTTCNYKVTNP</sequence>
<gene>
    <name evidence="8" type="ORF">A2627_00140</name>
</gene>
<organism evidence="8 9">
    <name type="scientific">Candidatus Woesebacteria bacterium RIFCSPHIGHO2_01_FULL_39_28</name>
    <dbReference type="NCBI Taxonomy" id="1802496"/>
    <lineage>
        <taxon>Bacteria</taxon>
        <taxon>Candidatus Woeseibacteriota</taxon>
    </lineage>
</organism>
<dbReference type="SUPFAM" id="SSF54523">
    <property type="entry name" value="Pili subunits"/>
    <property type="match status" value="1"/>
</dbReference>
<comment type="caution">
    <text evidence="8">The sequence shown here is derived from an EMBL/GenBank/DDBJ whole genome shotgun (WGS) entry which is preliminary data.</text>
</comment>
<proteinExistence type="predicted"/>
<feature type="transmembrane region" description="Helical" evidence="6">
    <location>
        <begin position="6"/>
        <end position="30"/>
    </location>
</feature>
<accession>A0A1F7YF92</accession>
<keyword evidence="4 6" id="KW-1133">Transmembrane helix</keyword>
<dbReference type="InterPro" id="IPR013545">
    <property type="entry name" value="T2SS_protein-GspG_C"/>
</dbReference>
<keyword evidence="5 6" id="KW-0472">Membrane</keyword>
<dbReference type="Pfam" id="PF07963">
    <property type="entry name" value="N_methyl"/>
    <property type="match status" value="1"/>
</dbReference>
<dbReference type="Proteomes" id="UP000178851">
    <property type="component" value="Unassembled WGS sequence"/>
</dbReference>
<evidence type="ECO:0000256" key="6">
    <source>
        <dbReference type="SAM" id="Phobius"/>
    </source>
</evidence>
<protein>
    <recommendedName>
        <fullName evidence="7">Type II secretion system protein GspG C-terminal domain-containing protein</fullName>
    </recommendedName>
</protein>
<comment type="subcellular location">
    <subcellularLocation>
        <location evidence="1">Membrane</location>
        <topology evidence="1">Single-pass membrane protein</topology>
    </subcellularLocation>
</comment>
<dbReference type="InterPro" id="IPR000983">
    <property type="entry name" value="Bac_GSPG_pilin"/>
</dbReference>
<dbReference type="InterPro" id="IPR012902">
    <property type="entry name" value="N_methyl_site"/>
</dbReference>
<name>A0A1F7YF92_9BACT</name>
<dbReference type="GO" id="GO:0015627">
    <property type="term" value="C:type II protein secretion system complex"/>
    <property type="evidence" value="ECO:0007669"/>
    <property type="project" value="InterPro"/>
</dbReference>
<dbReference type="InterPro" id="IPR045584">
    <property type="entry name" value="Pilin-like"/>
</dbReference>